<dbReference type="SUPFAM" id="SSF56112">
    <property type="entry name" value="Protein kinase-like (PK-like)"/>
    <property type="match status" value="1"/>
</dbReference>
<keyword evidence="2" id="KW-0418">Kinase</keyword>
<evidence type="ECO:0000313" key="2">
    <source>
        <dbReference type="EMBL" id="KAF0553911.1"/>
    </source>
</evidence>
<dbReference type="Proteomes" id="UP000439903">
    <property type="component" value="Unassembled WGS sequence"/>
</dbReference>
<dbReference type="GO" id="GO:0004674">
    <property type="term" value="F:protein serine/threonine kinase activity"/>
    <property type="evidence" value="ECO:0007669"/>
    <property type="project" value="TreeGrafter"/>
</dbReference>
<dbReference type="AlphaFoldDB" id="A0A8H4EU98"/>
<dbReference type="GO" id="GO:0005524">
    <property type="term" value="F:ATP binding"/>
    <property type="evidence" value="ECO:0007669"/>
    <property type="project" value="InterPro"/>
</dbReference>
<evidence type="ECO:0000313" key="3">
    <source>
        <dbReference type="Proteomes" id="UP000439903"/>
    </source>
</evidence>
<evidence type="ECO:0000259" key="1">
    <source>
        <dbReference type="PROSITE" id="PS50011"/>
    </source>
</evidence>
<sequence length="279" mass="32279">MLVLEYADSGTLRSYFRKNFKYLTWNDKINLALQIISAIKHIHAENIIHCDLHSLNILVHQKCIKLTDFGLSKRQDEAATSSRKFGGIVPYMDPRSFARQRNNQTFKFDKNLMYIVLVFLCGKYPPFNDNVESHQLAPLIVDISNGARESPVEGTPPTYVQIYTDCWQHGPELRPEIQKVFLELEYLNTNNEQVTNDNKNENPNASLGQQIYQNSSELNMLNSEEQTANENENAYTLMGQQNYQSNSESNMHISDFTNTNLVYEDEMDKYKEILIIANY</sequence>
<keyword evidence="2" id="KW-0808">Transferase</keyword>
<dbReference type="InterPro" id="IPR011009">
    <property type="entry name" value="Kinase-like_dom_sf"/>
</dbReference>
<dbReference type="InterPro" id="IPR051681">
    <property type="entry name" value="Ser/Thr_Kinases-Pseudokinases"/>
</dbReference>
<dbReference type="InterPro" id="IPR001245">
    <property type="entry name" value="Ser-Thr/Tyr_kinase_cat_dom"/>
</dbReference>
<protein>
    <submittedName>
        <fullName evidence="2">Kinase-like domain-containing protein</fullName>
    </submittedName>
</protein>
<feature type="domain" description="Protein kinase" evidence="1">
    <location>
        <begin position="1"/>
        <end position="187"/>
    </location>
</feature>
<dbReference type="Gene3D" id="1.10.510.10">
    <property type="entry name" value="Transferase(Phosphotransferase) domain 1"/>
    <property type="match status" value="1"/>
</dbReference>
<keyword evidence="3" id="KW-1185">Reference proteome</keyword>
<dbReference type="PROSITE" id="PS50011">
    <property type="entry name" value="PROTEIN_KINASE_DOM"/>
    <property type="match status" value="1"/>
</dbReference>
<comment type="caution">
    <text evidence="2">The sequence shown here is derived from an EMBL/GenBank/DDBJ whole genome shotgun (WGS) entry which is preliminary data.</text>
</comment>
<dbReference type="OrthoDB" id="10261027at2759"/>
<dbReference type="EMBL" id="WTPW01000053">
    <property type="protein sequence ID" value="KAF0553911.1"/>
    <property type="molecule type" value="Genomic_DNA"/>
</dbReference>
<reference evidence="2 3" key="1">
    <citation type="journal article" date="2019" name="Environ. Microbiol.">
        <title>At the nexus of three kingdoms: the genome of the mycorrhizal fungus Gigaspora margarita provides insights into plant, endobacterial and fungal interactions.</title>
        <authorList>
            <person name="Venice F."/>
            <person name="Ghignone S."/>
            <person name="Salvioli di Fossalunga A."/>
            <person name="Amselem J."/>
            <person name="Novero M."/>
            <person name="Xianan X."/>
            <person name="Sedzielewska Toro K."/>
            <person name="Morin E."/>
            <person name="Lipzen A."/>
            <person name="Grigoriev I.V."/>
            <person name="Henrissat B."/>
            <person name="Martin F.M."/>
            <person name="Bonfante P."/>
        </authorList>
    </citation>
    <scope>NUCLEOTIDE SEQUENCE [LARGE SCALE GENOMIC DNA]</scope>
    <source>
        <strain evidence="2 3">BEG34</strain>
    </source>
</reference>
<organism evidence="2 3">
    <name type="scientific">Gigaspora margarita</name>
    <dbReference type="NCBI Taxonomy" id="4874"/>
    <lineage>
        <taxon>Eukaryota</taxon>
        <taxon>Fungi</taxon>
        <taxon>Fungi incertae sedis</taxon>
        <taxon>Mucoromycota</taxon>
        <taxon>Glomeromycotina</taxon>
        <taxon>Glomeromycetes</taxon>
        <taxon>Diversisporales</taxon>
        <taxon>Gigasporaceae</taxon>
        <taxon>Gigaspora</taxon>
    </lineage>
</organism>
<dbReference type="Pfam" id="PF07714">
    <property type="entry name" value="PK_Tyr_Ser-Thr"/>
    <property type="match status" value="1"/>
</dbReference>
<name>A0A8H4EU98_GIGMA</name>
<gene>
    <name evidence="2" type="ORF">F8M41_019754</name>
</gene>
<accession>A0A8H4EU98</accession>
<dbReference type="InterPro" id="IPR000719">
    <property type="entry name" value="Prot_kinase_dom"/>
</dbReference>
<proteinExistence type="predicted"/>
<dbReference type="PANTHER" id="PTHR44329">
    <property type="entry name" value="SERINE/THREONINE-PROTEIN KINASE TNNI3K-RELATED"/>
    <property type="match status" value="1"/>
</dbReference>